<dbReference type="EMBL" id="MU864072">
    <property type="protein sequence ID" value="KAK4194315.1"/>
    <property type="molecule type" value="Genomic_DNA"/>
</dbReference>
<protein>
    <submittedName>
        <fullName evidence="1">Uncharacterized protein</fullName>
    </submittedName>
</protein>
<reference evidence="1" key="2">
    <citation type="submission" date="2023-05" db="EMBL/GenBank/DDBJ databases">
        <authorList>
            <consortium name="Lawrence Berkeley National Laboratory"/>
            <person name="Steindorff A."/>
            <person name="Hensen N."/>
            <person name="Bonometti L."/>
            <person name="Westerberg I."/>
            <person name="Brannstrom I.O."/>
            <person name="Guillou S."/>
            <person name="Cros-Aarteil S."/>
            <person name="Calhoun S."/>
            <person name="Haridas S."/>
            <person name="Kuo A."/>
            <person name="Mondo S."/>
            <person name="Pangilinan J."/>
            <person name="Riley R."/>
            <person name="Labutti K."/>
            <person name="Andreopoulos B."/>
            <person name="Lipzen A."/>
            <person name="Chen C."/>
            <person name="Yanf M."/>
            <person name="Daum C."/>
            <person name="Ng V."/>
            <person name="Clum A."/>
            <person name="Ohm R."/>
            <person name="Martin F."/>
            <person name="Silar P."/>
            <person name="Natvig D."/>
            <person name="Lalanne C."/>
            <person name="Gautier V."/>
            <person name="Ament-Velasquez S.L."/>
            <person name="Kruys A."/>
            <person name="Hutchinson M.I."/>
            <person name="Powell A.J."/>
            <person name="Barry K."/>
            <person name="Miller A.N."/>
            <person name="Grigoriev I.V."/>
            <person name="Debuchy R."/>
            <person name="Gladieux P."/>
            <person name="Thoren M.H."/>
            <person name="Johannesson H."/>
        </authorList>
    </citation>
    <scope>NUCLEOTIDE SEQUENCE</scope>
    <source>
        <strain evidence="1">CBS 315.58</strain>
    </source>
</reference>
<dbReference type="AlphaFoldDB" id="A0AAN6X7J0"/>
<evidence type="ECO:0000313" key="1">
    <source>
        <dbReference type="EMBL" id="KAK4194315.1"/>
    </source>
</evidence>
<accession>A0AAN6X7J0</accession>
<proteinExistence type="predicted"/>
<evidence type="ECO:0000313" key="2">
    <source>
        <dbReference type="Proteomes" id="UP001303160"/>
    </source>
</evidence>
<reference evidence="1" key="1">
    <citation type="journal article" date="2023" name="Mol. Phylogenet. Evol.">
        <title>Genome-scale phylogeny and comparative genomics of the fungal order Sordariales.</title>
        <authorList>
            <person name="Hensen N."/>
            <person name="Bonometti L."/>
            <person name="Westerberg I."/>
            <person name="Brannstrom I.O."/>
            <person name="Guillou S."/>
            <person name="Cros-Aarteil S."/>
            <person name="Calhoun S."/>
            <person name="Haridas S."/>
            <person name="Kuo A."/>
            <person name="Mondo S."/>
            <person name="Pangilinan J."/>
            <person name="Riley R."/>
            <person name="LaButti K."/>
            <person name="Andreopoulos B."/>
            <person name="Lipzen A."/>
            <person name="Chen C."/>
            <person name="Yan M."/>
            <person name="Daum C."/>
            <person name="Ng V."/>
            <person name="Clum A."/>
            <person name="Steindorff A."/>
            <person name="Ohm R.A."/>
            <person name="Martin F."/>
            <person name="Silar P."/>
            <person name="Natvig D.O."/>
            <person name="Lalanne C."/>
            <person name="Gautier V."/>
            <person name="Ament-Velasquez S.L."/>
            <person name="Kruys A."/>
            <person name="Hutchinson M.I."/>
            <person name="Powell A.J."/>
            <person name="Barry K."/>
            <person name="Miller A.N."/>
            <person name="Grigoriev I.V."/>
            <person name="Debuchy R."/>
            <person name="Gladieux P."/>
            <person name="Hiltunen Thoren M."/>
            <person name="Johannesson H."/>
        </authorList>
    </citation>
    <scope>NUCLEOTIDE SEQUENCE</scope>
    <source>
        <strain evidence="1">CBS 315.58</strain>
    </source>
</reference>
<keyword evidence="2" id="KW-1185">Reference proteome</keyword>
<dbReference type="Proteomes" id="UP001303160">
    <property type="component" value="Unassembled WGS sequence"/>
</dbReference>
<comment type="caution">
    <text evidence="1">The sequence shown here is derived from an EMBL/GenBank/DDBJ whole genome shotgun (WGS) entry which is preliminary data.</text>
</comment>
<sequence>MLETEPKAQSYNSQPSVPILEVVQSHNPQHSFALLEAGPKPSSRGLPRHPAVDELRDAIGFHNGNFLDAPQSDHSAEGLALSSTELPVIGGHHRNLKMEHENLPTTVGPPDLATSAGLSRGIDEAMSNPLFSDHDAESLGYRALAVYGDTHGGQYSVALG</sequence>
<name>A0AAN6X7J0_9PEZI</name>
<gene>
    <name evidence="1" type="ORF">QBC40DRAFT_302232</name>
</gene>
<organism evidence="1 2">
    <name type="scientific">Triangularia verruculosa</name>
    <dbReference type="NCBI Taxonomy" id="2587418"/>
    <lineage>
        <taxon>Eukaryota</taxon>
        <taxon>Fungi</taxon>
        <taxon>Dikarya</taxon>
        <taxon>Ascomycota</taxon>
        <taxon>Pezizomycotina</taxon>
        <taxon>Sordariomycetes</taxon>
        <taxon>Sordariomycetidae</taxon>
        <taxon>Sordariales</taxon>
        <taxon>Podosporaceae</taxon>
        <taxon>Triangularia</taxon>
    </lineage>
</organism>